<evidence type="ECO:0000256" key="11">
    <source>
        <dbReference type="ARBA" id="ARBA00022927"/>
    </source>
</evidence>
<dbReference type="GO" id="GO:0005525">
    <property type="term" value="F:GTP binding"/>
    <property type="evidence" value="ECO:0007669"/>
    <property type="project" value="InterPro"/>
</dbReference>
<protein>
    <recommendedName>
        <fullName evidence="17">G domain-containing protein</fullName>
    </recommendedName>
</protein>
<comment type="cofactor">
    <cofactor evidence="1">
        <name>Mg(2+)</name>
        <dbReference type="ChEBI" id="CHEBI:18420"/>
    </cofactor>
</comment>
<dbReference type="GO" id="GO:0016020">
    <property type="term" value="C:membrane"/>
    <property type="evidence" value="ECO:0007669"/>
    <property type="project" value="UniProtKB-SubCell"/>
</dbReference>
<dbReference type="InterPro" id="IPR027417">
    <property type="entry name" value="P-loop_NTPase"/>
</dbReference>
<feature type="domain" description="G" evidence="17">
    <location>
        <begin position="619"/>
        <end position="679"/>
    </location>
</feature>
<evidence type="ECO:0000256" key="1">
    <source>
        <dbReference type="ARBA" id="ARBA00001946"/>
    </source>
</evidence>
<evidence type="ECO:0000256" key="14">
    <source>
        <dbReference type="ARBA" id="ARBA00024013"/>
    </source>
</evidence>
<feature type="coiled-coil region" evidence="15">
    <location>
        <begin position="349"/>
        <end position="413"/>
    </location>
</feature>
<dbReference type="Proteomes" id="UP000053841">
    <property type="component" value="Unassembled WGS sequence"/>
</dbReference>
<dbReference type="EMBL" id="KI965033">
    <property type="protein sequence ID" value="EUC27007.1"/>
    <property type="molecule type" value="Genomic_DNA"/>
</dbReference>
<keyword evidence="4" id="KW-0150">Chloroplast</keyword>
<reference evidence="18 19" key="1">
    <citation type="journal article" date="2013" name="PLoS Genet.">
        <title>Comparative genome structure, secondary metabolite, and effector coding capacity across Cochliobolus pathogens.</title>
        <authorList>
            <person name="Condon B.J."/>
            <person name="Leng Y."/>
            <person name="Wu D."/>
            <person name="Bushley K.E."/>
            <person name="Ohm R.A."/>
            <person name="Otillar R."/>
            <person name="Martin J."/>
            <person name="Schackwitz W."/>
            <person name="Grimwood J."/>
            <person name="MohdZainudin N."/>
            <person name="Xue C."/>
            <person name="Wang R."/>
            <person name="Manning V.A."/>
            <person name="Dhillon B."/>
            <person name="Tu Z.J."/>
            <person name="Steffenson B.J."/>
            <person name="Salamov A."/>
            <person name="Sun H."/>
            <person name="Lowry S."/>
            <person name="LaButti K."/>
            <person name="Han J."/>
            <person name="Copeland A."/>
            <person name="Lindquist E."/>
            <person name="Barry K."/>
            <person name="Schmutz J."/>
            <person name="Baker S.E."/>
            <person name="Ciuffetti L.M."/>
            <person name="Grigoriev I.V."/>
            <person name="Zhong S."/>
            <person name="Turgeon B.G."/>
        </authorList>
    </citation>
    <scope>NUCLEOTIDE SEQUENCE [LARGE SCALE GENOMIC DNA]</scope>
    <source>
        <strain evidence="18 19">26-R-13</strain>
    </source>
</reference>
<name>W6XIU7_COCC2</name>
<keyword evidence="5" id="KW-0934">Plastid</keyword>
<keyword evidence="6" id="KW-0812">Transmembrane</keyword>
<keyword evidence="13" id="KW-0472">Membrane</keyword>
<feature type="region of interest" description="Disordered" evidence="16">
    <location>
        <begin position="563"/>
        <end position="597"/>
    </location>
</feature>
<evidence type="ECO:0000256" key="9">
    <source>
        <dbReference type="ARBA" id="ARBA00022805"/>
    </source>
</evidence>
<dbReference type="HOGENOM" id="CLU_318351_0_0_1"/>
<keyword evidence="8" id="KW-0378">Hydrolase</keyword>
<dbReference type="KEGG" id="bze:COCCADRAFT_112810"/>
<dbReference type="AlphaFoldDB" id="W6XIU7"/>
<organism evidence="18 19">
    <name type="scientific">Cochliobolus carbonum (strain 26-R-13)</name>
    <name type="common">Maize leaf spot fungus</name>
    <name type="synonym">Bipolaris zeicola</name>
    <dbReference type="NCBI Taxonomy" id="930089"/>
    <lineage>
        <taxon>Eukaryota</taxon>
        <taxon>Fungi</taxon>
        <taxon>Dikarya</taxon>
        <taxon>Ascomycota</taxon>
        <taxon>Pezizomycotina</taxon>
        <taxon>Dothideomycetes</taxon>
        <taxon>Pleosporomycetidae</taxon>
        <taxon>Pleosporales</taxon>
        <taxon>Pleosporineae</taxon>
        <taxon>Pleosporaceae</taxon>
        <taxon>Bipolaris</taxon>
    </lineage>
</organism>
<evidence type="ECO:0000256" key="12">
    <source>
        <dbReference type="ARBA" id="ARBA00022989"/>
    </source>
</evidence>
<dbReference type="OrthoDB" id="8954335at2759"/>
<sequence length="949" mass="108719">MSNLSESVILKRSDDRLDTMQLSQQHHKSPHNASSSESIAILVMGLTGAGKSTFISQLTDQDAGIGHSLESCTTDIMPYEFRRGDGRKIYLIDTPGFDDTSTDDAGVFKKIAYFLCTLYDLYGSELTIGGMIYAHRITDVRMSGSSIKSLRIFEKICGEHCFKHVTVVTTMWNMIKTQEAIDAATVREDTLKERAEFFGTLIRADARMERHYGEDSARHIVEMLADRQRHFSLQLQQEMRKSRIMTLEKTTAGKYLEGELENMRRRYEMQKKELEESVEESCDDDDLRSEISEEIRDCTVTVNRLKDDQGSLSVTLEDMQLEQKAWYNKKHDDVPQDKILEEQSICITYELQQKVLQLEKEKRRRLEKEIAQNEKMEELEERNKRLEAAQRELEAAQKELEEQQALRERVRKKRSPQFDVVGRFRAFLASPAKDLREPVPITRRADSMPLEAKTPKKSPVKLTRGRSQSRNGQNGKANAKHTTHVDEQDTKPYHISSNSQLQYHQGYDQVYHPGCDAVAIGNSNRPKHSQHRPLPTYTPITPGYATGQVHSLPGPVIVDPYGLKRTIPPSTGSLTRRYDDTTHTSMRQPPLQSGSYHDNHYDELSSRGRNQARPNDIIIAVMGITGCGKTTFVNLFAETPLEVGHGLDSCTVSVQVATCKAEDGTKIYLVDTPGFDDTYRSDSEILREVALWLNKAHVSNVKLAGIIFLQRISDFRVGGSGIKNIKMFQKLCGEDTLGSVVLATTMWEQAGETAGKEREKQLKSEPQLWKKMIDHGSKVYRHDNGKASATKIINYLIARKRPVTLDIQREMVDQAKDLVDTGAGSELASTVELLIKNYERKLKDLEKDLRQAREQHNREDREILEQARREYQEGLTKQRQEMVNLRISSEQLIEDARKRFEEQEQRQKENMKLVREAHVKDLEQQRILVQKQFRERYLRDMSNAACVIM</sequence>
<evidence type="ECO:0000256" key="2">
    <source>
        <dbReference type="ARBA" id="ARBA00004167"/>
    </source>
</evidence>
<evidence type="ECO:0000313" key="19">
    <source>
        <dbReference type="Proteomes" id="UP000053841"/>
    </source>
</evidence>
<keyword evidence="11" id="KW-0653">Protein transport</keyword>
<evidence type="ECO:0000256" key="4">
    <source>
        <dbReference type="ARBA" id="ARBA00022528"/>
    </source>
</evidence>
<evidence type="ECO:0000256" key="5">
    <source>
        <dbReference type="ARBA" id="ARBA00022640"/>
    </source>
</evidence>
<dbReference type="Gene3D" id="3.40.50.300">
    <property type="entry name" value="P-loop containing nucleotide triphosphate hydrolases"/>
    <property type="match status" value="2"/>
</dbReference>
<feature type="compositionally biased region" description="Polar residues" evidence="16">
    <location>
        <begin position="465"/>
        <end position="476"/>
    </location>
</feature>
<dbReference type="GO" id="GO:0046872">
    <property type="term" value="F:metal ion binding"/>
    <property type="evidence" value="ECO:0007669"/>
    <property type="project" value="UniProtKB-KW"/>
</dbReference>
<evidence type="ECO:0000256" key="10">
    <source>
        <dbReference type="ARBA" id="ARBA00022842"/>
    </source>
</evidence>
<dbReference type="RefSeq" id="XP_007718689.1">
    <property type="nucleotide sequence ID" value="XM_007720499.1"/>
</dbReference>
<feature type="compositionally biased region" description="Polar residues" evidence="16">
    <location>
        <begin position="583"/>
        <end position="596"/>
    </location>
</feature>
<accession>W6XIU7</accession>
<feature type="coiled-coil region" evidence="15">
    <location>
        <begin position="828"/>
        <end position="917"/>
    </location>
</feature>
<dbReference type="GO" id="GO:0016787">
    <property type="term" value="F:hydrolase activity"/>
    <property type="evidence" value="ECO:0007669"/>
    <property type="project" value="UniProtKB-KW"/>
</dbReference>
<evidence type="ECO:0000256" key="8">
    <source>
        <dbReference type="ARBA" id="ARBA00022801"/>
    </source>
</evidence>
<keyword evidence="15" id="KW-0175">Coiled coil</keyword>
<dbReference type="eggNOG" id="ENOG502S03K">
    <property type="taxonomic scope" value="Eukaryota"/>
</dbReference>
<keyword evidence="10" id="KW-0460">Magnesium</keyword>
<feature type="domain" description="G" evidence="17">
    <location>
        <begin position="41"/>
        <end position="100"/>
    </location>
</feature>
<evidence type="ECO:0000256" key="3">
    <source>
        <dbReference type="ARBA" id="ARBA00022448"/>
    </source>
</evidence>
<comment type="subcellular location">
    <subcellularLocation>
        <location evidence="2">Membrane</location>
        <topology evidence="2">Single-pass membrane protein</topology>
    </subcellularLocation>
    <subcellularLocation>
        <location evidence="14">Plastid</location>
        <location evidence="14">Chloroplast outer membrane</location>
    </subcellularLocation>
</comment>
<evidence type="ECO:0000313" key="18">
    <source>
        <dbReference type="EMBL" id="EUC27007.1"/>
    </source>
</evidence>
<keyword evidence="12" id="KW-1133">Transmembrane helix</keyword>
<dbReference type="InterPro" id="IPR006073">
    <property type="entry name" value="GTP-bd"/>
</dbReference>
<dbReference type="PANTHER" id="PTHR10903:SF135">
    <property type="entry name" value="TRANSLOCASE OF CHLOROPLAST 120, CHLOROPLASTIC-RELATED"/>
    <property type="match status" value="1"/>
</dbReference>
<proteinExistence type="predicted"/>
<keyword evidence="9" id="KW-1002">Plastid outer membrane</keyword>
<evidence type="ECO:0000259" key="17">
    <source>
        <dbReference type="Pfam" id="PF01926"/>
    </source>
</evidence>
<dbReference type="CDD" id="cd00882">
    <property type="entry name" value="Ras_like_GTPase"/>
    <property type="match status" value="2"/>
</dbReference>
<keyword evidence="7" id="KW-0479">Metal-binding</keyword>
<dbReference type="PANTHER" id="PTHR10903">
    <property type="entry name" value="GTPASE, IMAP FAMILY MEMBER-RELATED"/>
    <property type="match status" value="1"/>
</dbReference>
<evidence type="ECO:0000256" key="16">
    <source>
        <dbReference type="SAM" id="MobiDB-lite"/>
    </source>
</evidence>
<feature type="coiled-coil region" evidence="15">
    <location>
        <begin position="257"/>
        <end position="284"/>
    </location>
</feature>
<keyword evidence="19" id="KW-1185">Reference proteome</keyword>
<keyword evidence="3" id="KW-0813">Transport</keyword>
<dbReference type="STRING" id="930089.W6XIU7"/>
<gene>
    <name evidence="18" type="ORF">COCCADRAFT_112810</name>
</gene>
<feature type="region of interest" description="Disordered" evidence="16">
    <location>
        <begin position="438"/>
        <end position="487"/>
    </location>
</feature>
<evidence type="ECO:0000256" key="15">
    <source>
        <dbReference type="SAM" id="Coils"/>
    </source>
</evidence>
<evidence type="ECO:0000256" key="13">
    <source>
        <dbReference type="ARBA" id="ARBA00023136"/>
    </source>
</evidence>
<evidence type="ECO:0000256" key="7">
    <source>
        <dbReference type="ARBA" id="ARBA00022723"/>
    </source>
</evidence>
<dbReference type="InterPro" id="IPR045058">
    <property type="entry name" value="GIMA/IAN/Toc"/>
</dbReference>
<dbReference type="SUPFAM" id="SSF52540">
    <property type="entry name" value="P-loop containing nucleoside triphosphate hydrolases"/>
    <property type="match status" value="2"/>
</dbReference>
<evidence type="ECO:0000256" key="6">
    <source>
        <dbReference type="ARBA" id="ARBA00022692"/>
    </source>
</evidence>
<dbReference type="GO" id="GO:0015031">
    <property type="term" value="P:protein transport"/>
    <property type="evidence" value="ECO:0007669"/>
    <property type="project" value="UniProtKB-KW"/>
</dbReference>
<dbReference type="Pfam" id="PF01926">
    <property type="entry name" value="MMR_HSR1"/>
    <property type="match status" value="2"/>
</dbReference>
<dbReference type="GeneID" id="19144523"/>